<dbReference type="GO" id="GO:0016798">
    <property type="term" value="F:hydrolase activity, acting on glycosyl bonds"/>
    <property type="evidence" value="ECO:0007669"/>
    <property type="project" value="UniProtKB-KW"/>
</dbReference>
<evidence type="ECO:0000313" key="2">
    <source>
        <dbReference type="Proteomes" id="UP000069443"/>
    </source>
</evidence>
<gene>
    <name evidence="1" type="ORF">RMCC_6715</name>
</gene>
<keyword evidence="2" id="KW-1185">Reference proteome</keyword>
<sequence length="74" mass="7790">MLATAFANRVRPSAAAATGAPMPVATAEVTVSTAMPTARRRKHAATLGTAIPFWQTFEKLRIITADSLSTFVTA</sequence>
<keyword evidence="1" id="KW-0378">Hydrolase</keyword>
<protein>
    <submittedName>
        <fullName evidence="1">(Trans)glycosidase</fullName>
    </submittedName>
</protein>
<dbReference type="EMBL" id="BCSY01000137">
    <property type="protein sequence ID" value="GAS99750.1"/>
    <property type="molecule type" value="Genomic_DNA"/>
</dbReference>
<reference evidence="2" key="1">
    <citation type="journal article" date="2016" name="Genome Announc.">
        <title>Draft Genome Sequences of Five Rapidly Growing Mycobacterium Species, M. thermoresistibile, M. fortuitum subsp. acetamidolyticum, M. canariasense, M. brisbanense, and M. novocastrense.</title>
        <authorList>
            <person name="Katahira K."/>
            <person name="Ogura Y."/>
            <person name="Gotoh Y."/>
            <person name="Hayashi T."/>
        </authorList>
    </citation>
    <scope>NUCLEOTIDE SEQUENCE [LARGE SCALE GENOMIC DNA]</scope>
    <source>
        <strain evidence="2">JCM15298</strain>
    </source>
</reference>
<proteinExistence type="predicted"/>
<evidence type="ECO:0000313" key="1">
    <source>
        <dbReference type="EMBL" id="GAS99750.1"/>
    </source>
</evidence>
<dbReference type="STRING" id="228230.RMCC_6715"/>
<reference evidence="2" key="2">
    <citation type="submission" date="2016-02" db="EMBL/GenBank/DDBJ databases">
        <title>Draft genome sequence of five rapidly growing Mycobacterium species.</title>
        <authorList>
            <person name="Katahira K."/>
            <person name="Gotou Y."/>
            <person name="Iida K."/>
            <person name="Ogura Y."/>
            <person name="Hayashi T."/>
        </authorList>
    </citation>
    <scope>NUCLEOTIDE SEQUENCE [LARGE SCALE GENOMIC DNA]</scope>
    <source>
        <strain evidence="2">JCM15298</strain>
    </source>
</reference>
<dbReference type="AlphaFoldDB" id="A0A117ICL8"/>
<accession>A0A117ICL8</accession>
<dbReference type="Proteomes" id="UP000069443">
    <property type="component" value="Unassembled WGS sequence"/>
</dbReference>
<comment type="caution">
    <text evidence="1">The sequence shown here is derived from an EMBL/GenBank/DDBJ whole genome shotgun (WGS) entry which is preliminary data.</text>
</comment>
<name>A0A117ICL8_MYCCR</name>
<organism evidence="1 2">
    <name type="scientific">Mycolicibacterium canariasense</name>
    <name type="common">Mycobacterium canariasense</name>
    <dbReference type="NCBI Taxonomy" id="228230"/>
    <lineage>
        <taxon>Bacteria</taxon>
        <taxon>Bacillati</taxon>
        <taxon>Actinomycetota</taxon>
        <taxon>Actinomycetes</taxon>
        <taxon>Mycobacteriales</taxon>
        <taxon>Mycobacteriaceae</taxon>
        <taxon>Mycolicibacterium</taxon>
    </lineage>
</organism>
<keyword evidence="1" id="KW-0326">Glycosidase</keyword>